<dbReference type="AlphaFoldDB" id="A0A8C5ZMM8"/>
<reference evidence="8" key="1">
    <citation type="submission" date="2025-08" db="UniProtKB">
        <authorList>
            <consortium name="Ensembl"/>
        </authorList>
    </citation>
    <scope>IDENTIFICATION</scope>
</reference>
<evidence type="ECO:0000256" key="1">
    <source>
        <dbReference type="ARBA" id="ARBA00004123"/>
    </source>
</evidence>
<sequence>SLAHLCPTLNRTKDRNVTGMQEDPRSSAITLQGSMEIMAEFFSFGINSILYQCGIYPSETFTPVQKYGLTLLLTMDPELIKYLNSVVEQLKVSARTFKMAQRTNILHLLDSAGLQYGPRKQHI</sequence>
<evidence type="ECO:0000313" key="8">
    <source>
        <dbReference type="Ensembl" id="ENSMMMP00000017494.1"/>
    </source>
</evidence>
<comment type="subcellular location">
    <subcellularLocation>
        <location evidence="1">Nucleus</location>
    </subcellularLocation>
</comment>
<evidence type="ECO:0000259" key="7">
    <source>
        <dbReference type="PROSITE" id="PS50815"/>
    </source>
</evidence>
<dbReference type="GO" id="GO:0005737">
    <property type="term" value="C:cytoplasm"/>
    <property type="evidence" value="ECO:0007669"/>
    <property type="project" value="TreeGrafter"/>
</dbReference>
<reference evidence="8" key="2">
    <citation type="submission" date="2025-09" db="UniProtKB">
        <authorList>
            <consortium name="Ensembl"/>
        </authorList>
    </citation>
    <scope>IDENTIFICATION</scope>
</reference>
<keyword evidence="6" id="KW-0131">Cell cycle</keyword>
<organism evidence="8 9">
    <name type="scientific">Marmota marmota marmota</name>
    <name type="common">Alpine marmot</name>
    <dbReference type="NCBI Taxonomy" id="9994"/>
    <lineage>
        <taxon>Eukaryota</taxon>
        <taxon>Metazoa</taxon>
        <taxon>Chordata</taxon>
        <taxon>Craniata</taxon>
        <taxon>Vertebrata</taxon>
        <taxon>Euteleostomi</taxon>
        <taxon>Mammalia</taxon>
        <taxon>Eutheria</taxon>
        <taxon>Euarchontoglires</taxon>
        <taxon>Glires</taxon>
        <taxon>Rodentia</taxon>
        <taxon>Sciuromorpha</taxon>
        <taxon>Sciuridae</taxon>
        <taxon>Xerinae</taxon>
        <taxon>Marmotini</taxon>
        <taxon>Marmota</taxon>
    </lineage>
</organism>
<comment type="similarity">
    <text evidence="2">Belongs to the MAD2 family.</text>
</comment>
<evidence type="ECO:0000256" key="4">
    <source>
        <dbReference type="ARBA" id="ARBA00022776"/>
    </source>
</evidence>
<dbReference type="GO" id="GO:0007094">
    <property type="term" value="P:mitotic spindle assembly checkpoint signaling"/>
    <property type="evidence" value="ECO:0007669"/>
    <property type="project" value="TreeGrafter"/>
</dbReference>
<evidence type="ECO:0000256" key="3">
    <source>
        <dbReference type="ARBA" id="ARBA00022618"/>
    </source>
</evidence>
<keyword evidence="3" id="KW-0132">Cell division</keyword>
<dbReference type="Pfam" id="PF02301">
    <property type="entry name" value="HORMA"/>
    <property type="match status" value="1"/>
</dbReference>
<keyword evidence="4" id="KW-0498">Mitosis</keyword>
<dbReference type="SUPFAM" id="SSF56019">
    <property type="entry name" value="The spindle assembly checkpoint protein mad2"/>
    <property type="match status" value="1"/>
</dbReference>
<keyword evidence="5" id="KW-0539">Nucleus</keyword>
<dbReference type="InterPro" id="IPR036570">
    <property type="entry name" value="HORMA_dom_sf"/>
</dbReference>
<dbReference type="PROSITE" id="PS50815">
    <property type="entry name" value="HORMA"/>
    <property type="match status" value="1"/>
</dbReference>
<dbReference type="GeneTree" id="ENSGT00940000153395"/>
<dbReference type="Proteomes" id="UP000694407">
    <property type="component" value="Unplaced"/>
</dbReference>
<evidence type="ECO:0000256" key="2">
    <source>
        <dbReference type="ARBA" id="ARBA00010348"/>
    </source>
</evidence>
<dbReference type="PANTHER" id="PTHR11842">
    <property type="entry name" value="MITOTIC SPINDLE ASSEMBLY CHECKPOINT PROTEIN MAD2"/>
    <property type="match status" value="1"/>
</dbReference>
<keyword evidence="9" id="KW-1185">Reference proteome</keyword>
<dbReference type="InterPro" id="IPR003511">
    <property type="entry name" value="HORMA_dom"/>
</dbReference>
<dbReference type="Gene3D" id="3.30.900.10">
    <property type="entry name" value="HORMA domain"/>
    <property type="match status" value="1"/>
</dbReference>
<accession>A0A8C5ZMM8</accession>
<evidence type="ECO:0000313" key="9">
    <source>
        <dbReference type="Proteomes" id="UP000694407"/>
    </source>
</evidence>
<dbReference type="GO" id="GO:0051301">
    <property type="term" value="P:cell division"/>
    <property type="evidence" value="ECO:0007669"/>
    <property type="project" value="UniProtKB-KW"/>
</dbReference>
<evidence type="ECO:0000256" key="6">
    <source>
        <dbReference type="ARBA" id="ARBA00023306"/>
    </source>
</evidence>
<protein>
    <recommendedName>
        <fullName evidence="7">HORMA domain-containing protein</fullName>
    </recommendedName>
</protein>
<proteinExistence type="inferred from homology"/>
<dbReference type="GO" id="GO:0000776">
    <property type="term" value="C:kinetochore"/>
    <property type="evidence" value="ECO:0007669"/>
    <property type="project" value="TreeGrafter"/>
</dbReference>
<dbReference type="PANTHER" id="PTHR11842:SF11">
    <property type="entry name" value="MITOTIC SPINDLE ASSEMBLY CHECKPOINT PROTEIN MAD2A"/>
    <property type="match status" value="1"/>
</dbReference>
<dbReference type="InterPro" id="IPR045091">
    <property type="entry name" value="Mad2-like"/>
</dbReference>
<dbReference type="GO" id="GO:0005654">
    <property type="term" value="C:nucleoplasm"/>
    <property type="evidence" value="ECO:0007669"/>
    <property type="project" value="TreeGrafter"/>
</dbReference>
<feature type="domain" description="HORMA" evidence="7">
    <location>
        <begin position="32"/>
        <end position="123"/>
    </location>
</feature>
<name>A0A8C5ZMM8_MARMA</name>
<evidence type="ECO:0000256" key="5">
    <source>
        <dbReference type="ARBA" id="ARBA00023242"/>
    </source>
</evidence>
<dbReference type="Ensembl" id="ENSMMMT00000019918.1">
    <property type="protein sequence ID" value="ENSMMMP00000017494.1"/>
    <property type="gene ID" value="ENSMMMG00000015539.1"/>
</dbReference>